<dbReference type="OrthoDB" id="10306277at2759"/>
<dbReference type="AlphaFoldDB" id="A0A6V7H103"/>
<protein>
    <submittedName>
        <fullName evidence="1">Uncharacterized protein</fullName>
    </submittedName>
</protein>
<proteinExistence type="predicted"/>
<dbReference type="Proteomes" id="UP000752696">
    <property type="component" value="Unassembled WGS sequence"/>
</dbReference>
<evidence type="ECO:0000313" key="1">
    <source>
        <dbReference type="EMBL" id="CAD1472351.1"/>
    </source>
</evidence>
<keyword evidence="2" id="KW-1185">Reference proteome</keyword>
<feature type="non-terminal residue" evidence="1">
    <location>
        <position position="1"/>
    </location>
</feature>
<organism evidence="1 2">
    <name type="scientific">Heterotrigona itama</name>
    <dbReference type="NCBI Taxonomy" id="395501"/>
    <lineage>
        <taxon>Eukaryota</taxon>
        <taxon>Metazoa</taxon>
        <taxon>Ecdysozoa</taxon>
        <taxon>Arthropoda</taxon>
        <taxon>Hexapoda</taxon>
        <taxon>Insecta</taxon>
        <taxon>Pterygota</taxon>
        <taxon>Neoptera</taxon>
        <taxon>Endopterygota</taxon>
        <taxon>Hymenoptera</taxon>
        <taxon>Apocrita</taxon>
        <taxon>Aculeata</taxon>
        <taxon>Apoidea</taxon>
        <taxon>Anthophila</taxon>
        <taxon>Apidae</taxon>
        <taxon>Heterotrigona</taxon>
    </lineage>
</organism>
<accession>A0A6V7H103</accession>
<name>A0A6V7H103_9HYME</name>
<feature type="non-terminal residue" evidence="1">
    <location>
        <position position="66"/>
    </location>
</feature>
<gene>
    <name evidence="1" type="ORF">MHI_LOCUS289698</name>
</gene>
<comment type="caution">
    <text evidence="1">The sequence shown here is derived from an EMBL/GenBank/DDBJ whole genome shotgun (WGS) entry which is preliminary data.</text>
</comment>
<reference evidence="1" key="1">
    <citation type="submission" date="2020-07" db="EMBL/GenBank/DDBJ databases">
        <authorList>
            <person name="Nazaruddin N."/>
        </authorList>
    </citation>
    <scope>NUCLEOTIDE SEQUENCE</scope>
</reference>
<evidence type="ECO:0000313" key="2">
    <source>
        <dbReference type="Proteomes" id="UP000752696"/>
    </source>
</evidence>
<dbReference type="EMBL" id="CAJDYZ010005257">
    <property type="protein sequence ID" value="CAD1472351.1"/>
    <property type="molecule type" value="Genomic_DNA"/>
</dbReference>
<sequence>SLPMKQATQAQCKVSWGQWLHGSLTLKFSTPSPTCSMSPAHSDPIMKGVFGGESIAPCLAIRSWKF</sequence>